<comment type="function">
    <text evidence="2">May play the central regulatory role in sporulation. It may be an element of the effector pathway responsible for the activation of sporulation genes in response to nutritional stress. Spo0A may act in concert with spo0H (a sigma factor) to control the expression of some genes that are critical to the sporulation process.</text>
</comment>
<dbReference type="Gene3D" id="2.40.50.180">
    <property type="entry name" value="CheA-289, Domain 4"/>
    <property type="match status" value="1"/>
</dbReference>
<accession>A0A1N6RLG1</accession>
<dbReference type="InterPro" id="IPR024181">
    <property type="entry name" value="Chemotax_regulator_CheV"/>
</dbReference>
<evidence type="ECO:0000313" key="7">
    <source>
        <dbReference type="Proteomes" id="UP000185669"/>
    </source>
</evidence>
<dbReference type="InterPro" id="IPR011006">
    <property type="entry name" value="CheY-like_superfamily"/>
</dbReference>
<gene>
    <name evidence="6" type="ORF">SAMN05421834_10343</name>
</gene>
<dbReference type="Pfam" id="PF01584">
    <property type="entry name" value="CheW"/>
    <property type="match status" value="1"/>
</dbReference>
<dbReference type="Pfam" id="PF00072">
    <property type="entry name" value="Response_reg"/>
    <property type="match status" value="1"/>
</dbReference>
<dbReference type="SMART" id="SM00448">
    <property type="entry name" value="REC"/>
    <property type="match status" value="1"/>
</dbReference>
<feature type="domain" description="Response regulatory" evidence="4">
    <location>
        <begin position="181"/>
        <end position="309"/>
    </location>
</feature>
<name>A0A1N6RLG1_9FIRM</name>
<evidence type="ECO:0000256" key="1">
    <source>
        <dbReference type="ARBA" id="ARBA00018672"/>
    </source>
</evidence>
<keyword evidence="7" id="KW-1185">Reference proteome</keyword>
<dbReference type="PANTHER" id="PTHR47233:SF3">
    <property type="entry name" value="CHEMOTAXIS PROTEIN CHEV"/>
    <property type="match status" value="1"/>
</dbReference>
<dbReference type="AlphaFoldDB" id="A0A1N6RLG1"/>
<feature type="domain" description="CheW-like" evidence="5">
    <location>
        <begin position="17"/>
        <end position="157"/>
    </location>
</feature>
<evidence type="ECO:0000259" key="4">
    <source>
        <dbReference type="PROSITE" id="PS50110"/>
    </source>
</evidence>
<protein>
    <recommendedName>
        <fullName evidence="1">Stage 0 sporulation protein A homolog</fullName>
    </recommendedName>
</protein>
<reference evidence="7" key="1">
    <citation type="submission" date="2017-01" db="EMBL/GenBank/DDBJ databases">
        <authorList>
            <person name="Varghese N."/>
            <person name="Submissions S."/>
        </authorList>
    </citation>
    <scope>NUCLEOTIDE SEQUENCE [LARGE SCALE GENOMIC DNA]</scope>
    <source>
        <strain evidence="7">ATCC 700103</strain>
    </source>
</reference>
<evidence type="ECO:0000313" key="6">
    <source>
        <dbReference type="EMBL" id="SIQ29617.1"/>
    </source>
</evidence>
<dbReference type="InterPro" id="IPR001789">
    <property type="entry name" value="Sig_transdc_resp-reg_receiver"/>
</dbReference>
<evidence type="ECO:0000259" key="5">
    <source>
        <dbReference type="PROSITE" id="PS50851"/>
    </source>
</evidence>
<dbReference type="SUPFAM" id="SSF52172">
    <property type="entry name" value="CheY-like"/>
    <property type="match status" value="1"/>
</dbReference>
<dbReference type="GO" id="GO:0000160">
    <property type="term" value="P:phosphorelay signal transduction system"/>
    <property type="evidence" value="ECO:0007669"/>
    <property type="project" value="InterPro"/>
</dbReference>
<dbReference type="GO" id="GO:0006935">
    <property type="term" value="P:chemotaxis"/>
    <property type="evidence" value="ECO:0007669"/>
    <property type="project" value="InterPro"/>
</dbReference>
<dbReference type="InterPro" id="IPR002545">
    <property type="entry name" value="CheW-lke_dom"/>
</dbReference>
<organism evidence="6 7">
    <name type="scientific">Halanaerobium kushneri</name>
    <dbReference type="NCBI Taxonomy" id="56779"/>
    <lineage>
        <taxon>Bacteria</taxon>
        <taxon>Bacillati</taxon>
        <taxon>Bacillota</taxon>
        <taxon>Clostridia</taxon>
        <taxon>Halanaerobiales</taxon>
        <taxon>Halanaerobiaceae</taxon>
        <taxon>Halanaerobium</taxon>
    </lineage>
</organism>
<dbReference type="Gene3D" id="3.40.50.2300">
    <property type="match status" value="1"/>
</dbReference>
<dbReference type="PIRSF" id="PIRSF002867">
    <property type="entry name" value="CheV"/>
    <property type="match status" value="1"/>
</dbReference>
<dbReference type="PANTHER" id="PTHR47233">
    <property type="entry name" value="CHEMOTAXIS PROTEIN CHEV"/>
    <property type="match status" value="1"/>
</dbReference>
<dbReference type="RefSeq" id="WP_076543900.1">
    <property type="nucleotide sequence ID" value="NZ_FTNC01000003.1"/>
</dbReference>
<dbReference type="SUPFAM" id="SSF50341">
    <property type="entry name" value="CheW-like"/>
    <property type="match status" value="1"/>
</dbReference>
<dbReference type="InterPro" id="IPR036061">
    <property type="entry name" value="CheW-like_dom_sf"/>
</dbReference>
<dbReference type="SMART" id="SM00260">
    <property type="entry name" value="CheW"/>
    <property type="match status" value="1"/>
</dbReference>
<dbReference type="EMBL" id="FTNC01000003">
    <property type="protein sequence ID" value="SIQ29617.1"/>
    <property type="molecule type" value="Genomic_DNA"/>
</dbReference>
<keyword evidence="3" id="KW-0597">Phosphoprotein</keyword>
<dbReference type="PROSITE" id="PS50851">
    <property type="entry name" value="CHEW"/>
    <property type="match status" value="1"/>
</dbReference>
<dbReference type="OrthoDB" id="9806105at2"/>
<dbReference type="Proteomes" id="UP000185669">
    <property type="component" value="Unassembled WGS sequence"/>
</dbReference>
<evidence type="ECO:0000256" key="2">
    <source>
        <dbReference type="ARBA" id="ARBA00024867"/>
    </source>
</evidence>
<feature type="modified residue" description="4-aspartylphosphate" evidence="3">
    <location>
        <position position="242"/>
    </location>
</feature>
<dbReference type="STRING" id="56779.SAMN05421834_10343"/>
<evidence type="ECO:0000256" key="3">
    <source>
        <dbReference type="PROSITE-ProRule" id="PRU00169"/>
    </source>
</evidence>
<dbReference type="PROSITE" id="PS50110">
    <property type="entry name" value="RESPONSE_REGULATORY"/>
    <property type="match status" value="1"/>
</dbReference>
<sequence>MAKAKKQDILLESGTGELEILKFIVDDSSYAINVLKVREILRINKADIKKLPEKSDVILGMTNIRGEVIMIVNLSSYLNSELVENDGVIMSILAEFNNTKILFAVDNVVGIDRIGWNDIQPPDRMMGELVNGVIKSDENKDLINFLNFEKILKDLQPELGNEVDVQPEAPAEVRARRKGKTLALADDSPTTRNMIKDTLVEAGYQDFKIFSDGQKLYDHLMEIKENYPEDDILDHVQGIITDIEMPNMDGHTLIRKIHEDRYLRKLPTVIFSSLISEDLLHKGKEVGADAQITKPELDKMVGVIDQLVKAKKPVADY</sequence>
<proteinExistence type="predicted"/>
<dbReference type="Gene3D" id="2.30.30.40">
    <property type="entry name" value="SH3 Domains"/>
    <property type="match status" value="1"/>
</dbReference>